<dbReference type="GO" id="GO:0047631">
    <property type="term" value="F:ADP-ribose diphosphatase activity"/>
    <property type="evidence" value="ECO:0007669"/>
    <property type="project" value="UniProtKB-EC"/>
</dbReference>
<evidence type="ECO:0000256" key="1">
    <source>
        <dbReference type="ARBA" id="ARBA00001946"/>
    </source>
</evidence>
<dbReference type="PANTHER" id="PTHR11839">
    <property type="entry name" value="UDP/ADP-SUGAR PYROPHOSPHATASE"/>
    <property type="match status" value="1"/>
</dbReference>
<dbReference type="AlphaFoldDB" id="A3SMD1"/>
<comment type="catalytic activity">
    <reaction evidence="12">
        <text>ADP-D-ribose + H2O = D-ribose 5-phosphate + AMP + 2 H(+)</text>
        <dbReference type="Rhea" id="RHEA:10412"/>
        <dbReference type="ChEBI" id="CHEBI:15377"/>
        <dbReference type="ChEBI" id="CHEBI:15378"/>
        <dbReference type="ChEBI" id="CHEBI:57967"/>
        <dbReference type="ChEBI" id="CHEBI:78346"/>
        <dbReference type="ChEBI" id="CHEBI:456215"/>
        <dbReference type="EC" id="3.6.1.13"/>
    </reaction>
</comment>
<dbReference type="NCBIfam" id="TIGR00052">
    <property type="entry name" value="nudix-type nucleoside diphosphatase, YffH/AdpP family"/>
    <property type="match status" value="1"/>
</dbReference>
<dbReference type="InterPro" id="IPR000086">
    <property type="entry name" value="NUDIX_hydrolase_dom"/>
</dbReference>
<feature type="binding site" evidence="13">
    <location>
        <position position="199"/>
    </location>
    <ligand>
        <name>Mg(2+)</name>
        <dbReference type="ChEBI" id="CHEBI:18420"/>
        <label>1</label>
    </ligand>
</feature>
<dbReference type="GO" id="GO:0019693">
    <property type="term" value="P:ribose phosphate metabolic process"/>
    <property type="evidence" value="ECO:0007669"/>
    <property type="project" value="TreeGrafter"/>
</dbReference>
<dbReference type="InterPro" id="IPR004385">
    <property type="entry name" value="NDP_pyrophosphatase"/>
</dbReference>
<dbReference type="PROSITE" id="PS00893">
    <property type="entry name" value="NUDIX_BOX"/>
    <property type="match status" value="1"/>
</dbReference>
<evidence type="ECO:0000256" key="11">
    <source>
        <dbReference type="ARBA" id="ARBA00033056"/>
    </source>
</evidence>
<feature type="short sequence motif" description="Nudix box" evidence="14">
    <location>
        <begin position="200"/>
        <end position="222"/>
    </location>
</feature>
<evidence type="ECO:0000256" key="14">
    <source>
        <dbReference type="PIRSR" id="PIRSR604385-3"/>
    </source>
</evidence>
<evidence type="ECO:0000256" key="13">
    <source>
        <dbReference type="PIRSR" id="PIRSR604385-2"/>
    </source>
</evidence>
<evidence type="ECO:0000256" key="10">
    <source>
        <dbReference type="ARBA" id="ARBA00030308"/>
    </source>
</evidence>
<comment type="function">
    <text evidence="8">Acts on ADP-mannose and ADP-glucose as well as ADP-ribose. Prevents glycogen biosynthesis. The reaction catalyzed by this enzyme is a limiting step of the gluconeogenic process.</text>
</comment>
<dbReference type="GO" id="GO:0005829">
    <property type="term" value="C:cytosol"/>
    <property type="evidence" value="ECO:0007669"/>
    <property type="project" value="TreeGrafter"/>
</dbReference>
<dbReference type="PROSITE" id="PS51462">
    <property type="entry name" value="NUDIX"/>
    <property type="match status" value="1"/>
</dbReference>
<dbReference type="HOGENOM" id="CLU_040290_0_0_5"/>
<dbReference type="PANTHER" id="PTHR11839:SF5">
    <property type="entry name" value="ADP-RIBOSE PYROPHOSPHATASE"/>
    <property type="match status" value="1"/>
</dbReference>
<evidence type="ECO:0000256" key="9">
    <source>
        <dbReference type="ARBA" id="ARBA00030162"/>
    </source>
</evidence>
<feature type="binding site" evidence="13">
    <location>
        <position position="215"/>
    </location>
    <ligand>
        <name>Mg(2+)</name>
        <dbReference type="ChEBI" id="CHEBI:18420"/>
        <label>1</label>
    </ligand>
</feature>
<comment type="caution">
    <text evidence="16">The sequence shown here is derived from an EMBL/GenBank/DDBJ whole genome shotgun (WGS) entry which is preliminary data.</text>
</comment>
<evidence type="ECO:0000313" key="17">
    <source>
        <dbReference type="Proteomes" id="UP000005954"/>
    </source>
</evidence>
<organism evidence="16 17">
    <name type="scientific">Roseovarius nubinhibens (strain ATCC BAA-591 / DSM 15170 / ISM)</name>
    <dbReference type="NCBI Taxonomy" id="89187"/>
    <lineage>
        <taxon>Bacteria</taxon>
        <taxon>Pseudomonadati</taxon>
        <taxon>Pseudomonadota</taxon>
        <taxon>Alphaproteobacteria</taxon>
        <taxon>Rhodobacterales</taxon>
        <taxon>Roseobacteraceae</taxon>
        <taxon>Roseovarius</taxon>
    </lineage>
</organism>
<dbReference type="Gene3D" id="3.90.79.10">
    <property type="entry name" value="Nucleoside Triphosphate Pyrophosphohydrolase"/>
    <property type="match status" value="1"/>
</dbReference>
<dbReference type="SUPFAM" id="SSF55811">
    <property type="entry name" value="Nudix"/>
    <property type="match status" value="1"/>
</dbReference>
<dbReference type="Proteomes" id="UP000005954">
    <property type="component" value="Unassembled WGS sequence"/>
</dbReference>
<dbReference type="GO" id="GO:0006753">
    <property type="term" value="P:nucleoside phosphate metabolic process"/>
    <property type="evidence" value="ECO:0007669"/>
    <property type="project" value="TreeGrafter"/>
</dbReference>
<sequence length="312" mass="34176">MTSPKLDGPLGDKALRDIVLNGCAPAEIGDTEIARLDHYARATGLSHVSGERYGEAEEGGAGALERLAAQEIMGGFGRIAPETLYQRRGMILSRAAARIAAAPGVPATQRSDQSAETVELIRSENMHEGFFTFRAMELRHPRFDGGMSDVLRREVFVATDAAILLAYDPKRDRVLLVEQFRMGPYGRGDPRPWILEPIAGRVDGGESPEATARREAREEAGVELYGIERISSHYCTPGASTEYFHLFLGLCDLPELGHGQGGLDAEHEDIRTHVIDYEVAQGLLDSGEADNGPLILSLLWLQRERERLRASA</sequence>
<evidence type="ECO:0000313" key="16">
    <source>
        <dbReference type="EMBL" id="EAP75621.1"/>
    </source>
</evidence>
<dbReference type="RefSeq" id="WP_009814446.1">
    <property type="nucleotide sequence ID" value="NZ_CH724156.1"/>
</dbReference>
<protein>
    <recommendedName>
        <fullName evidence="4">ADP-ribose pyrophosphatase</fullName>
        <ecNumber evidence="3">3.6.1.13</ecNumber>
    </recommendedName>
    <alternativeName>
        <fullName evidence="9">ADP-ribose diphosphatase</fullName>
    </alternativeName>
    <alternativeName>
        <fullName evidence="11">ADP-ribose phosphohydrolase</fullName>
    </alternativeName>
    <alternativeName>
        <fullName evidence="10">Adenosine diphosphoribose pyrophosphatase</fullName>
    </alternativeName>
</protein>
<gene>
    <name evidence="16" type="ORF">ISM_12185</name>
</gene>
<dbReference type="EC" id="3.6.1.13" evidence="3"/>
<evidence type="ECO:0000256" key="6">
    <source>
        <dbReference type="ARBA" id="ARBA00022801"/>
    </source>
</evidence>
<evidence type="ECO:0000256" key="8">
    <source>
        <dbReference type="ARBA" id="ARBA00025164"/>
    </source>
</evidence>
<evidence type="ECO:0000259" key="15">
    <source>
        <dbReference type="PROSITE" id="PS51462"/>
    </source>
</evidence>
<keyword evidence="6" id="KW-0378">Hydrolase</keyword>
<comment type="cofactor">
    <cofactor evidence="1 13">
        <name>Mg(2+)</name>
        <dbReference type="ChEBI" id="CHEBI:18420"/>
    </cofactor>
</comment>
<comment type="similarity">
    <text evidence="2">Belongs to the Nudix hydrolase family. NudF subfamily.</text>
</comment>
<dbReference type="InterPro" id="IPR020084">
    <property type="entry name" value="NUDIX_hydrolase_CS"/>
</dbReference>
<dbReference type="CDD" id="cd24155">
    <property type="entry name" value="NUDIX_ADPRase"/>
    <property type="match status" value="1"/>
</dbReference>
<dbReference type="Pfam" id="PF00293">
    <property type="entry name" value="NUDIX"/>
    <property type="match status" value="1"/>
</dbReference>
<name>A3SMD1_ROSNI</name>
<evidence type="ECO:0000256" key="3">
    <source>
        <dbReference type="ARBA" id="ARBA00012453"/>
    </source>
</evidence>
<dbReference type="STRING" id="89187.ISM_12185"/>
<keyword evidence="17" id="KW-1185">Reference proteome</keyword>
<evidence type="ECO:0000256" key="2">
    <source>
        <dbReference type="ARBA" id="ARBA00007482"/>
    </source>
</evidence>
<evidence type="ECO:0000256" key="5">
    <source>
        <dbReference type="ARBA" id="ARBA00022723"/>
    </source>
</evidence>
<dbReference type="InterPro" id="IPR015797">
    <property type="entry name" value="NUDIX_hydrolase-like_dom_sf"/>
</dbReference>
<dbReference type="GO" id="GO:0046872">
    <property type="term" value="F:metal ion binding"/>
    <property type="evidence" value="ECO:0007669"/>
    <property type="project" value="UniProtKB-KW"/>
</dbReference>
<keyword evidence="5 13" id="KW-0479">Metal-binding</keyword>
<feature type="binding site" evidence="13">
    <location>
        <position position="268"/>
    </location>
    <ligand>
        <name>Mg(2+)</name>
        <dbReference type="ChEBI" id="CHEBI:18420"/>
        <label>1</label>
    </ligand>
</feature>
<proteinExistence type="inferred from homology"/>
<evidence type="ECO:0000256" key="7">
    <source>
        <dbReference type="ARBA" id="ARBA00022842"/>
    </source>
</evidence>
<reference evidence="16 17" key="1">
    <citation type="submission" date="2005-12" db="EMBL/GenBank/DDBJ databases">
        <authorList>
            <person name="Moran M.A."/>
            <person name="Ferriera S."/>
            <person name="Johnson J."/>
            <person name="Kravitz S."/>
            <person name="Halpern A."/>
            <person name="Remington K."/>
            <person name="Beeson K."/>
            <person name="Tran B."/>
            <person name="Rogers Y.-H."/>
            <person name="Friedman R."/>
            <person name="Venter J.C."/>
        </authorList>
    </citation>
    <scope>NUCLEOTIDE SEQUENCE [LARGE SCALE GENOMIC DNA]</scope>
    <source>
        <strain evidence="17">ATCC BAA-591 / DSM 15170 / ISM</strain>
    </source>
</reference>
<keyword evidence="7 13" id="KW-0460">Magnesium</keyword>
<dbReference type="GO" id="GO:0019144">
    <property type="term" value="F:ADP-sugar diphosphatase activity"/>
    <property type="evidence" value="ECO:0007669"/>
    <property type="project" value="TreeGrafter"/>
</dbReference>
<accession>A3SMD1</accession>
<dbReference type="eggNOG" id="COG0494">
    <property type="taxonomic scope" value="Bacteria"/>
</dbReference>
<dbReference type="EMBL" id="AALY01000002">
    <property type="protein sequence ID" value="EAP75621.1"/>
    <property type="molecule type" value="Genomic_DNA"/>
</dbReference>
<feature type="binding site" evidence="13">
    <location>
        <position position="219"/>
    </location>
    <ligand>
        <name>Mg(2+)</name>
        <dbReference type="ChEBI" id="CHEBI:18420"/>
        <label>1</label>
    </ligand>
</feature>
<evidence type="ECO:0000256" key="12">
    <source>
        <dbReference type="ARBA" id="ARBA00049546"/>
    </source>
</evidence>
<feature type="domain" description="Nudix hydrolase" evidence="15">
    <location>
        <begin position="157"/>
        <end position="297"/>
    </location>
</feature>
<evidence type="ECO:0000256" key="4">
    <source>
        <dbReference type="ARBA" id="ARBA00013297"/>
    </source>
</evidence>